<dbReference type="RefSeq" id="WP_425589341.1">
    <property type="nucleotide sequence ID" value="NZ_BAABKB010000031.1"/>
</dbReference>
<dbReference type="Gene3D" id="3.40.605.10">
    <property type="entry name" value="Aldehyde Dehydrogenase, Chain A, domain 1"/>
    <property type="match status" value="1"/>
</dbReference>
<dbReference type="Proteomes" id="UP001501759">
    <property type="component" value="Unassembled WGS sequence"/>
</dbReference>
<keyword evidence="5" id="KW-1185">Reference proteome</keyword>
<dbReference type="InterPro" id="IPR016162">
    <property type="entry name" value="Ald_DH_N"/>
</dbReference>
<accession>A0ABP9JEQ3</accession>
<sequence length="82" mass="8927">MHRAGRLKAAAVRLEADTDKATAMIVAEMGKTYRAAQEEVGKCVRGLRFYADHGPGFMPDVAGSAPSPSTRVRRDRGRPLSR</sequence>
<name>A0ABP9JEQ3_9ACTN</name>
<comment type="caution">
    <text evidence="4">The sequence shown here is derived from an EMBL/GenBank/DDBJ whole genome shotgun (WGS) entry which is preliminary data.</text>
</comment>
<dbReference type="SUPFAM" id="SSF53720">
    <property type="entry name" value="ALDH-like"/>
    <property type="match status" value="1"/>
</dbReference>
<proteinExistence type="predicted"/>
<evidence type="ECO:0000259" key="3">
    <source>
        <dbReference type="Pfam" id="PF00171"/>
    </source>
</evidence>
<reference evidence="5" key="1">
    <citation type="journal article" date="2019" name="Int. J. Syst. Evol. Microbiol.">
        <title>The Global Catalogue of Microorganisms (GCM) 10K type strain sequencing project: providing services to taxonomists for standard genome sequencing and annotation.</title>
        <authorList>
            <consortium name="The Broad Institute Genomics Platform"/>
            <consortium name="The Broad Institute Genome Sequencing Center for Infectious Disease"/>
            <person name="Wu L."/>
            <person name="Ma J."/>
        </authorList>
    </citation>
    <scope>NUCLEOTIDE SEQUENCE [LARGE SCALE GENOMIC DNA]</scope>
    <source>
        <strain evidence="5">JCM 18409</strain>
    </source>
</reference>
<evidence type="ECO:0000313" key="5">
    <source>
        <dbReference type="Proteomes" id="UP001501759"/>
    </source>
</evidence>
<dbReference type="Pfam" id="PF00171">
    <property type="entry name" value="Aldedh"/>
    <property type="match status" value="1"/>
</dbReference>
<feature type="compositionally biased region" description="Basic residues" evidence="2">
    <location>
        <begin position="71"/>
        <end position="82"/>
    </location>
</feature>
<dbReference type="InterPro" id="IPR016161">
    <property type="entry name" value="Ald_DH/histidinol_DH"/>
</dbReference>
<protein>
    <recommendedName>
        <fullName evidence="3">Aldehyde dehydrogenase domain-containing protein</fullName>
    </recommendedName>
</protein>
<feature type="region of interest" description="Disordered" evidence="2">
    <location>
        <begin position="58"/>
        <end position="82"/>
    </location>
</feature>
<feature type="domain" description="Aldehyde dehydrogenase" evidence="3">
    <location>
        <begin position="2"/>
        <end position="63"/>
    </location>
</feature>
<dbReference type="InterPro" id="IPR015590">
    <property type="entry name" value="Aldehyde_DH_dom"/>
</dbReference>
<gene>
    <name evidence="4" type="ORF">GCM10023335_67760</name>
</gene>
<keyword evidence="1" id="KW-0560">Oxidoreductase</keyword>
<evidence type="ECO:0000313" key="4">
    <source>
        <dbReference type="EMBL" id="GAA5029123.1"/>
    </source>
</evidence>
<evidence type="ECO:0000256" key="2">
    <source>
        <dbReference type="SAM" id="MobiDB-lite"/>
    </source>
</evidence>
<organism evidence="4 5">
    <name type="scientific">Streptomyces siamensis</name>
    <dbReference type="NCBI Taxonomy" id="1274986"/>
    <lineage>
        <taxon>Bacteria</taxon>
        <taxon>Bacillati</taxon>
        <taxon>Actinomycetota</taxon>
        <taxon>Actinomycetes</taxon>
        <taxon>Kitasatosporales</taxon>
        <taxon>Streptomycetaceae</taxon>
        <taxon>Streptomyces</taxon>
    </lineage>
</organism>
<dbReference type="EMBL" id="BAABKB010000031">
    <property type="protein sequence ID" value="GAA5029123.1"/>
    <property type="molecule type" value="Genomic_DNA"/>
</dbReference>
<evidence type="ECO:0000256" key="1">
    <source>
        <dbReference type="ARBA" id="ARBA00023002"/>
    </source>
</evidence>